<dbReference type="Gene3D" id="3.30.390.10">
    <property type="entry name" value="Enolase-like, N-terminal domain"/>
    <property type="match status" value="1"/>
</dbReference>
<dbReference type="Pfam" id="PF21508">
    <property type="entry name" value="MenC_N"/>
    <property type="match status" value="1"/>
</dbReference>
<feature type="active site" description="Proton donor" evidence="4">
    <location>
        <position position="163"/>
    </location>
</feature>
<feature type="domain" description="Mandelate racemase/muconate lactonizing enzyme C-terminal" evidence="6">
    <location>
        <begin position="142"/>
        <end position="237"/>
    </location>
</feature>
<comment type="pathway">
    <text evidence="4">Quinol/quinone metabolism; 1,4-dihydroxy-2-naphthoate biosynthesis; 1,4-dihydroxy-2-naphthoate from chorismate: step 4/7.</text>
</comment>
<keyword evidence="1 4" id="KW-0479">Metal-binding</keyword>
<dbReference type="PROSITE" id="PS00909">
    <property type="entry name" value="MR_MLE_2"/>
    <property type="match status" value="1"/>
</dbReference>
<dbReference type="SMART" id="SM00922">
    <property type="entry name" value="MR_MLE"/>
    <property type="match status" value="1"/>
</dbReference>
<dbReference type="SFLD" id="SFLDS00001">
    <property type="entry name" value="Enolase"/>
    <property type="match status" value="1"/>
</dbReference>
<feature type="binding site" evidence="4">
    <location>
        <position position="218"/>
    </location>
    <ligand>
        <name>Mg(2+)</name>
        <dbReference type="ChEBI" id="CHEBI:18420"/>
    </ligand>
</feature>
<dbReference type="EC" id="4.2.1.113" evidence="4 5"/>
<dbReference type="NCBIfam" id="TIGR01927">
    <property type="entry name" value="menC_gam_Gplu"/>
    <property type="match status" value="1"/>
</dbReference>
<evidence type="ECO:0000256" key="3">
    <source>
        <dbReference type="ARBA" id="ARBA00023239"/>
    </source>
</evidence>
<keyword evidence="8" id="KW-1185">Reference proteome</keyword>
<dbReference type="AlphaFoldDB" id="A0A6G8Q0D4"/>
<evidence type="ECO:0000259" key="6">
    <source>
        <dbReference type="SMART" id="SM00922"/>
    </source>
</evidence>
<dbReference type="CDD" id="cd03320">
    <property type="entry name" value="OSBS"/>
    <property type="match status" value="1"/>
</dbReference>
<dbReference type="UniPathway" id="UPA00079"/>
<dbReference type="SFLD" id="SFLDF00009">
    <property type="entry name" value="o-succinylbenzoate_synthase"/>
    <property type="match status" value="1"/>
</dbReference>
<accession>A0A6G8Q0D4</accession>
<comment type="cofactor">
    <cofactor evidence="4">
        <name>a divalent metal cation</name>
        <dbReference type="ChEBI" id="CHEBI:60240"/>
    </cofactor>
</comment>
<dbReference type="GO" id="GO:0000287">
    <property type="term" value="F:magnesium ion binding"/>
    <property type="evidence" value="ECO:0007669"/>
    <property type="project" value="UniProtKB-UniRule"/>
</dbReference>
<feature type="binding site" evidence="4">
    <location>
        <position position="192"/>
    </location>
    <ligand>
        <name>Mg(2+)</name>
        <dbReference type="ChEBI" id="CHEBI:18420"/>
    </ligand>
</feature>
<dbReference type="InterPro" id="IPR013342">
    <property type="entry name" value="Mandelate_racemase_C"/>
</dbReference>
<dbReference type="PANTHER" id="PTHR48073">
    <property type="entry name" value="O-SUCCINYLBENZOATE SYNTHASE-RELATED"/>
    <property type="match status" value="1"/>
</dbReference>
<evidence type="ECO:0000256" key="4">
    <source>
        <dbReference type="HAMAP-Rule" id="MF_00470"/>
    </source>
</evidence>
<feature type="binding site" evidence="4">
    <location>
        <position position="241"/>
    </location>
    <ligand>
        <name>Mg(2+)</name>
        <dbReference type="ChEBI" id="CHEBI:18420"/>
    </ligand>
</feature>
<dbReference type="SUPFAM" id="SSF51604">
    <property type="entry name" value="Enolase C-terminal domain-like"/>
    <property type="match status" value="1"/>
</dbReference>
<evidence type="ECO:0000256" key="5">
    <source>
        <dbReference type="NCBIfam" id="TIGR01927"/>
    </source>
</evidence>
<dbReference type="InterPro" id="IPR029065">
    <property type="entry name" value="Enolase_C-like"/>
</dbReference>
<keyword evidence="2 4" id="KW-0460">Magnesium</keyword>
<feature type="active site" description="Proton acceptor" evidence="4">
    <location>
        <position position="264"/>
    </location>
</feature>
<reference evidence="7 8" key="1">
    <citation type="submission" date="2019-10" db="EMBL/GenBank/DDBJ databases">
        <title>Rubrobacter sp nov SCSIO 52915 isolated from a deep-sea sediment in the South China Sea.</title>
        <authorList>
            <person name="Chen R.W."/>
        </authorList>
    </citation>
    <scope>NUCLEOTIDE SEQUENCE [LARGE SCALE GENOMIC DNA]</scope>
    <source>
        <strain evidence="7 8">SCSIO 52915</strain>
    </source>
</reference>
<keyword evidence="3 4" id="KW-0456">Lyase</keyword>
<dbReference type="InterPro" id="IPR036849">
    <property type="entry name" value="Enolase-like_C_sf"/>
</dbReference>
<dbReference type="InterPro" id="IPR029017">
    <property type="entry name" value="Enolase-like_N"/>
</dbReference>
<dbReference type="EMBL" id="CP045121">
    <property type="protein sequence ID" value="QIN79931.1"/>
    <property type="molecule type" value="Genomic_DNA"/>
</dbReference>
<comment type="similarity">
    <text evidence="4">Belongs to the mandelate racemase/muconate lactonizing enzyme family. MenC type 1 subfamily.</text>
</comment>
<comment type="catalytic activity">
    <reaction evidence="4">
        <text>(1R,6R)-6-hydroxy-2-succinyl-cyclohexa-2,4-diene-1-carboxylate = 2-succinylbenzoate + H2O</text>
        <dbReference type="Rhea" id="RHEA:10196"/>
        <dbReference type="ChEBI" id="CHEBI:15377"/>
        <dbReference type="ChEBI" id="CHEBI:18325"/>
        <dbReference type="ChEBI" id="CHEBI:58689"/>
        <dbReference type="EC" id="4.2.1.113"/>
    </reaction>
</comment>
<sequence>MKVTGFGLYRFRLPLTAPLVLKGETVRHREGLLLRLDGAGGAVGWGEASPLPGFSREVLPEAARELHGLAESVVGRGVPEARPGAGLDGAPGFTDAAPSVRFGCELALWNLYAAARGVALPEVVSPRFRAVVPANGLLAGSPTEVLGGARRMRAEGYEAAKLKVGGRPVGEDVALVRTVREALGGDVSLRLDANRAWGTQEALEFARGIEGVGIEYLEEPLEEPADLGSFARACGVPVALDESLVGMAPEALGAHRYAVAVVIKPSLIGGLSRALDLANRALDLGMRPVVSSAYESGVGTAALVALAAGIGDEGVPAGLDTYRRLAGDVIEPRLPLPAPRIDVRETVEAAHDVVPGRLSPEAEPIG</sequence>
<name>A0A6G8Q0D4_9ACTN</name>
<dbReference type="SUPFAM" id="SSF54826">
    <property type="entry name" value="Enolase N-terminal domain-like"/>
    <property type="match status" value="1"/>
</dbReference>
<evidence type="ECO:0000313" key="8">
    <source>
        <dbReference type="Proteomes" id="UP000502706"/>
    </source>
</evidence>
<dbReference type="RefSeq" id="WP_166397605.1">
    <property type="nucleotide sequence ID" value="NZ_CP045121.1"/>
</dbReference>
<proteinExistence type="inferred from homology"/>
<evidence type="ECO:0000256" key="2">
    <source>
        <dbReference type="ARBA" id="ARBA00022842"/>
    </source>
</evidence>
<dbReference type="Proteomes" id="UP000502706">
    <property type="component" value="Chromosome"/>
</dbReference>
<dbReference type="GO" id="GO:0043748">
    <property type="term" value="F:O-succinylbenzoate synthase activity"/>
    <property type="evidence" value="ECO:0007669"/>
    <property type="project" value="UniProtKB-EC"/>
</dbReference>
<dbReference type="HAMAP" id="MF_00470">
    <property type="entry name" value="MenC_1"/>
    <property type="match status" value="1"/>
</dbReference>
<dbReference type="GO" id="GO:0009234">
    <property type="term" value="P:menaquinone biosynthetic process"/>
    <property type="evidence" value="ECO:0007669"/>
    <property type="project" value="UniProtKB-UniRule"/>
</dbReference>
<gene>
    <name evidence="4 7" type="primary">menC</name>
    <name evidence="7" type="ORF">GBA65_16945</name>
</gene>
<keyword evidence="4" id="KW-0474">Menaquinone biosynthesis</keyword>
<dbReference type="InterPro" id="IPR010196">
    <property type="entry name" value="OSB_synthase_MenC1"/>
</dbReference>
<dbReference type="UniPathway" id="UPA01057">
    <property type="reaction ID" value="UER00165"/>
</dbReference>
<organism evidence="7 8">
    <name type="scientific">Rubrobacter marinus</name>
    <dbReference type="NCBI Taxonomy" id="2653852"/>
    <lineage>
        <taxon>Bacteria</taxon>
        <taxon>Bacillati</taxon>
        <taxon>Actinomycetota</taxon>
        <taxon>Rubrobacteria</taxon>
        <taxon>Rubrobacterales</taxon>
        <taxon>Rubrobacteraceae</taxon>
        <taxon>Rubrobacter</taxon>
    </lineage>
</organism>
<dbReference type="Gene3D" id="3.20.20.120">
    <property type="entry name" value="Enolase-like C-terminal domain"/>
    <property type="match status" value="1"/>
</dbReference>
<evidence type="ECO:0000313" key="7">
    <source>
        <dbReference type="EMBL" id="QIN79931.1"/>
    </source>
</evidence>
<evidence type="ECO:0000256" key="1">
    <source>
        <dbReference type="ARBA" id="ARBA00022723"/>
    </source>
</evidence>
<comment type="pathway">
    <text evidence="4">Quinol/quinone metabolism; menaquinone biosynthesis.</text>
</comment>
<protein>
    <recommendedName>
        <fullName evidence="4 5">o-succinylbenzoate synthase</fullName>
        <shortName evidence="4">OSB synthase</shortName>
        <shortName evidence="4">OSBS</shortName>
        <ecNumber evidence="4 5">4.2.1.113</ecNumber>
    </recommendedName>
    <alternativeName>
        <fullName evidence="4">4-(2'-carboxyphenyl)-4-oxybutyric acid synthase</fullName>
    </alternativeName>
    <alternativeName>
        <fullName evidence="4">o-succinylbenzoic acid synthase</fullName>
    </alternativeName>
</protein>
<dbReference type="KEGG" id="rmar:GBA65_16945"/>
<dbReference type="InterPro" id="IPR041338">
    <property type="entry name" value="OSBS_N"/>
</dbReference>
<dbReference type="InterPro" id="IPR018110">
    <property type="entry name" value="Mandel_Rmase/mucon_lact_enz_CS"/>
</dbReference>
<dbReference type="Pfam" id="PF13378">
    <property type="entry name" value="MR_MLE_C"/>
    <property type="match status" value="1"/>
</dbReference>
<dbReference type="GO" id="GO:0009063">
    <property type="term" value="P:amino acid catabolic process"/>
    <property type="evidence" value="ECO:0007669"/>
    <property type="project" value="InterPro"/>
</dbReference>
<comment type="function">
    <text evidence="4">Converts 2-succinyl-6-hydroxy-2,4-cyclohexadiene-1-carboxylate (SHCHC) to 2-succinylbenzoate (OSB).</text>
</comment>
<dbReference type="PANTHER" id="PTHR48073:SF2">
    <property type="entry name" value="O-SUCCINYLBENZOATE SYNTHASE"/>
    <property type="match status" value="1"/>
</dbReference>
<dbReference type="SFLD" id="SFLDG00180">
    <property type="entry name" value="muconate_cycloisomerase"/>
    <property type="match status" value="1"/>
</dbReference>